<evidence type="ECO:0000313" key="2">
    <source>
        <dbReference type="Proteomes" id="UP000183585"/>
    </source>
</evidence>
<accession>A0A1C4WZ27</accession>
<dbReference type="RefSeq" id="WP_141723730.1">
    <property type="nucleotide sequence ID" value="NZ_FMCT01000004.1"/>
</dbReference>
<reference evidence="2" key="1">
    <citation type="submission" date="2016-06" db="EMBL/GenBank/DDBJ databases">
        <authorList>
            <person name="Varghese N."/>
            <person name="Submissions Spin"/>
        </authorList>
    </citation>
    <scope>NUCLEOTIDE SEQUENCE [LARGE SCALE GENOMIC DNA]</scope>
    <source>
        <strain evidence="2">DSM 43168</strain>
    </source>
</reference>
<protein>
    <submittedName>
        <fullName evidence="1">Uncharacterized protein</fullName>
    </submittedName>
</protein>
<dbReference type="Proteomes" id="UP000183585">
    <property type="component" value="Unassembled WGS sequence"/>
</dbReference>
<dbReference type="AlphaFoldDB" id="A0A1C4WZ27"/>
<gene>
    <name evidence="1" type="ORF">GA0070563_104122</name>
</gene>
<sequence length="163" mass="17318">MEELRAEVAAWLEANGIDPALVPPDSPPPTISGGHLTITTWAVDEHGTKYRDPEDPGRPAMTSVTGPLEVWPSPAVAAWIAGEELPGPVDGELLVVEPGDTLLIRVDPDMPLDTVREMKADLDGWAAEHMPDVRVVVIACEQLGVYRPSRLAHLAPLPGASGG</sequence>
<organism evidence="1 2">
    <name type="scientific">Micromonospora carbonacea</name>
    <dbReference type="NCBI Taxonomy" id="47853"/>
    <lineage>
        <taxon>Bacteria</taxon>
        <taxon>Bacillati</taxon>
        <taxon>Actinomycetota</taxon>
        <taxon>Actinomycetes</taxon>
        <taxon>Micromonosporales</taxon>
        <taxon>Micromonosporaceae</taxon>
        <taxon>Micromonospora</taxon>
    </lineage>
</organism>
<name>A0A1C4WZ27_9ACTN</name>
<keyword evidence="2" id="KW-1185">Reference proteome</keyword>
<evidence type="ECO:0000313" key="1">
    <source>
        <dbReference type="EMBL" id="SCF01449.1"/>
    </source>
</evidence>
<proteinExistence type="predicted"/>
<dbReference type="EMBL" id="FMCT01000004">
    <property type="protein sequence ID" value="SCF01449.1"/>
    <property type="molecule type" value="Genomic_DNA"/>
</dbReference>